<evidence type="ECO:0000256" key="12">
    <source>
        <dbReference type="PIRSR" id="PIRSR006268-2"/>
    </source>
</evidence>
<evidence type="ECO:0000313" key="14">
    <source>
        <dbReference type="Proteomes" id="UP000235116"/>
    </source>
</evidence>
<dbReference type="Gene3D" id="3.10.520.10">
    <property type="entry name" value="ApbE-like domains"/>
    <property type="match status" value="1"/>
</dbReference>
<dbReference type="Pfam" id="PF02424">
    <property type="entry name" value="ApbE"/>
    <property type="match status" value="1"/>
</dbReference>
<dbReference type="EMBL" id="CP022684">
    <property type="protein sequence ID" value="AUM11795.1"/>
    <property type="molecule type" value="Genomic_DNA"/>
</dbReference>
<dbReference type="PANTHER" id="PTHR30040:SF2">
    <property type="entry name" value="FAD:PROTEIN FMN TRANSFERASE"/>
    <property type="match status" value="1"/>
</dbReference>
<evidence type="ECO:0000256" key="10">
    <source>
        <dbReference type="ARBA" id="ARBA00048540"/>
    </source>
</evidence>
<dbReference type="AlphaFoldDB" id="A0A2K9LJW9"/>
<evidence type="ECO:0000313" key="13">
    <source>
        <dbReference type="EMBL" id="AUM11795.1"/>
    </source>
</evidence>
<gene>
    <name evidence="13" type="ORF">Kalk_04885</name>
</gene>
<comment type="similarity">
    <text evidence="1 11">Belongs to the ApbE family.</text>
</comment>
<evidence type="ECO:0000256" key="7">
    <source>
        <dbReference type="ARBA" id="ARBA00022827"/>
    </source>
</evidence>
<keyword evidence="14" id="KW-1185">Reference proteome</keyword>
<keyword evidence="7 11" id="KW-0274">FAD</keyword>
<evidence type="ECO:0000256" key="4">
    <source>
        <dbReference type="ARBA" id="ARBA00022630"/>
    </source>
</evidence>
<evidence type="ECO:0000256" key="3">
    <source>
        <dbReference type="ARBA" id="ARBA00016337"/>
    </source>
</evidence>
<comment type="cofactor">
    <cofactor evidence="12">
        <name>Mg(2+)</name>
        <dbReference type="ChEBI" id="CHEBI:18420"/>
    </cofactor>
    <cofactor evidence="12">
        <name>Mn(2+)</name>
        <dbReference type="ChEBI" id="CHEBI:29035"/>
    </cofactor>
    <text evidence="12">Magnesium. Can also use manganese.</text>
</comment>
<dbReference type="RefSeq" id="WP_101893134.1">
    <property type="nucleotide sequence ID" value="NZ_CP022684.1"/>
</dbReference>
<evidence type="ECO:0000256" key="6">
    <source>
        <dbReference type="ARBA" id="ARBA00022723"/>
    </source>
</evidence>
<dbReference type="Proteomes" id="UP000235116">
    <property type="component" value="Chromosome"/>
</dbReference>
<keyword evidence="8 11" id="KW-0460">Magnesium</keyword>
<dbReference type="OrthoDB" id="9778595at2"/>
<keyword evidence="5 11" id="KW-0808">Transferase</keyword>
<dbReference type="GO" id="GO:0016740">
    <property type="term" value="F:transferase activity"/>
    <property type="evidence" value="ECO:0007669"/>
    <property type="project" value="UniProtKB-UniRule"/>
</dbReference>
<dbReference type="SUPFAM" id="SSF143631">
    <property type="entry name" value="ApbE-like"/>
    <property type="match status" value="1"/>
</dbReference>
<dbReference type="GO" id="GO:0046872">
    <property type="term" value="F:metal ion binding"/>
    <property type="evidence" value="ECO:0007669"/>
    <property type="project" value="UniProtKB-UniRule"/>
</dbReference>
<evidence type="ECO:0000256" key="11">
    <source>
        <dbReference type="PIRNR" id="PIRNR006268"/>
    </source>
</evidence>
<dbReference type="PIRSF" id="PIRSF006268">
    <property type="entry name" value="ApbE"/>
    <property type="match status" value="1"/>
</dbReference>
<organism evidence="13 14">
    <name type="scientific">Ketobacter alkanivorans</name>
    <dbReference type="NCBI Taxonomy" id="1917421"/>
    <lineage>
        <taxon>Bacteria</taxon>
        <taxon>Pseudomonadati</taxon>
        <taxon>Pseudomonadota</taxon>
        <taxon>Gammaproteobacteria</taxon>
        <taxon>Pseudomonadales</taxon>
        <taxon>Ketobacteraceae</taxon>
        <taxon>Ketobacter</taxon>
    </lineage>
</organism>
<dbReference type="InterPro" id="IPR003374">
    <property type="entry name" value="ApbE-like_sf"/>
</dbReference>
<dbReference type="EC" id="2.7.1.180" evidence="2 11"/>
<evidence type="ECO:0000256" key="8">
    <source>
        <dbReference type="ARBA" id="ARBA00022842"/>
    </source>
</evidence>
<keyword evidence="4 11" id="KW-0285">Flavoprotein</keyword>
<evidence type="ECO:0000256" key="2">
    <source>
        <dbReference type="ARBA" id="ARBA00011955"/>
    </source>
</evidence>
<sequence>MGSPCAVHLYLNSSEPKALVVDQVIAEVVRLERKYSRYRDDSIASAINRAANDGEPIQVDEETSLLLDYANTLFCESDGLFDITSGVLRRAWNFKCNVIPEQRQLDALLPLVGWNNVEWQQSCLRFSVPGMELDFGGYVKEYAADCAAAVAHRLGVRHGLVELGGDVRVIGPHLDGRPWRVGVRHPRLPEAVLAEVSVLQGAVASSGDYERAIVHNGKRYGHILDPRTGWPVSGLVAVTVLADHCLLAGTACTLAMLNGEHGPAWLDQLGVKWLAMNQKGEVLGNL</sequence>
<keyword evidence="6 11" id="KW-0479">Metal-binding</keyword>
<evidence type="ECO:0000256" key="9">
    <source>
        <dbReference type="ARBA" id="ARBA00031306"/>
    </source>
</evidence>
<feature type="binding site" evidence="12">
    <location>
        <position position="253"/>
    </location>
    <ligand>
        <name>Mg(2+)</name>
        <dbReference type="ChEBI" id="CHEBI:18420"/>
    </ligand>
</feature>
<accession>A0A2K9LJW9</accession>
<evidence type="ECO:0000256" key="5">
    <source>
        <dbReference type="ARBA" id="ARBA00022679"/>
    </source>
</evidence>
<reference evidence="14" key="1">
    <citation type="submission" date="2017-08" db="EMBL/GenBank/DDBJ databases">
        <title>Direct submision.</title>
        <authorList>
            <person name="Kim S.-J."/>
            <person name="Rhee S.-K."/>
        </authorList>
    </citation>
    <scope>NUCLEOTIDE SEQUENCE [LARGE SCALE GENOMIC DNA]</scope>
    <source>
        <strain evidence="14">GI5</strain>
    </source>
</reference>
<comment type="catalytic activity">
    <reaction evidence="10 11">
        <text>L-threonyl-[protein] + FAD = FMN-L-threonyl-[protein] + AMP + H(+)</text>
        <dbReference type="Rhea" id="RHEA:36847"/>
        <dbReference type="Rhea" id="RHEA-COMP:11060"/>
        <dbReference type="Rhea" id="RHEA-COMP:11061"/>
        <dbReference type="ChEBI" id="CHEBI:15378"/>
        <dbReference type="ChEBI" id="CHEBI:30013"/>
        <dbReference type="ChEBI" id="CHEBI:57692"/>
        <dbReference type="ChEBI" id="CHEBI:74257"/>
        <dbReference type="ChEBI" id="CHEBI:456215"/>
        <dbReference type="EC" id="2.7.1.180"/>
    </reaction>
</comment>
<dbReference type="KEGG" id="kak:Kalk_04885"/>
<feature type="binding site" evidence="12">
    <location>
        <position position="137"/>
    </location>
    <ligand>
        <name>Mg(2+)</name>
        <dbReference type="ChEBI" id="CHEBI:18420"/>
    </ligand>
</feature>
<protein>
    <recommendedName>
        <fullName evidence="3 11">FAD:protein FMN transferase</fullName>
        <ecNumber evidence="2 11">2.7.1.180</ecNumber>
    </recommendedName>
    <alternativeName>
        <fullName evidence="9 11">Flavin transferase</fullName>
    </alternativeName>
</protein>
<dbReference type="PANTHER" id="PTHR30040">
    <property type="entry name" value="THIAMINE BIOSYNTHESIS LIPOPROTEIN APBE"/>
    <property type="match status" value="1"/>
</dbReference>
<proteinExistence type="inferred from homology"/>
<name>A0A2K9LJW9_9GAMM</name>
<dbReference type="InterPro" id="IPR024932">
    <property type="entry name" value="ApbE"/>
</dbReference>
<evidence type="ECO:0000256" key="1">
    <source>
        <dbReference type="ARBA" id="ARBA00008282"/>
    </source>
</evidence>